<dbReference type="EMBL" id="CP042593">
    <property type="protein sequence ID" value="QED46657.1"/>
    <property type="molecule type" value="Genomic_DNA"/>
</dbReference>
<keyword evidence="4" id="KW-1185">Reference proteome</keyword>
<dbReference type="PANTHER" id="PTHR43031">
    <property type="entry name" value="FAD-DEPENDENT OXIDOREDUCTASE"/>
    <property type="match status" value="1"/>
</dbReference>
<dbReference type="InterPro" id="IPR036873">
    <property type="entry name" value="Rhodanese-like_dom_sf"/>
</dbReference>
<dbReference type="PROSITE" id="PS50206">
    <property type="entry name" value="RHODANESE_3"/>
    <property type="match status" value="1"/>
</dbReference>
<dbReference type="STRING" id="1742359.GCA_001439625_00958"/>
<gene>
    <name evidence="3" type="ORF">FSZ17_04850</name>
</gene>
<feature type="chain" id="PRO_5023028204" evidence="1">
    <location>
        <begin position="25"/>
        <end position="124"/>
    </location>
</feature>
<evidence type="ECO:0000259" key="2">
    <source>
        <dbReference type="PROSITE" id="PS50206"/>
    </source>
</evidence>
<reference evidence="4" key="1">
    <citation type="submission" date="2019-08" db="EMBL/GenBank/DDBJ databases">
        <authorList>
            <person name="Zheng X."/>
        </authorList>
    </citation>
    <scope>NUCLEOTIDE SEQUENCE [LARGE SCALE GENOMIC DNA]</scope>
    <source>
        <strain evidence="4">FJAT-25496</strain>
    </source>
</reference>
<accession>A0A5B8Z1K4</accession>
<dbReference type="Proteomes" id="UP000321555">
    <property type="component" value="Chromosome"/>
</dbReference>
<proteinExistence type="predicted"/>
<dbReference type="KEGG" id="bda:FSZ17_04850"/>
<name>A0A5B8Z1K4_CYTDA</name>
<evidence type="ECO:0000313" key="3">
    <source>
        <dbReference type="EMBL" id="QED46657.1"/>
    </source>
</evidence>
<dbReference type="OrthoDB" id="9800872at2"/>
<dbReference type="SUPFAM" id="SSF52821">
    <property type="entry name" value="Rhodanese/Cell cycle control phosphatase"/>
    <property type="match status" value="1"/>
</dbReference>
<dbReference type="CDD" id="cd00158">
    <property type="entry name" value="RHOD"/>
    <property type="match status" value="1"/>
</dbReference>
<evidence type="ECO:0000256" key="1">
    <source>
        <dbReference type="SAM" id="SignalP"/>
    </source>
</evidence>
<dbReference type="Gene3D" id="3.40.250.10">
    <property type="entry name" value="Rhodanese-like domain"/>
    <property type="match status" value="1"/>
</dbReference>
<dbReference type="PROSITE" id="PS51257">
    <property type="entry name" value="PROKAR_LIPOPROTEIN"/>
    <property type="match status" value="1"/>
</dbReference>
<feature type="signal peptide" evidence="1">
    <location>
        <begin position="1"/>
        <end position="24"/>
    </location>
</feature>
<dbReference type="InterPro" id="IPR050229">
    <property type="entry name" value="GlpE_sulfurtransferase"/>
</dbReference>
<dbReference type="PANTHER" id="PTHR43031:SF1">
    <property type="entry name" value="PYRIDINE NUCLEOTIDE-DISULPHIDE OXIDOREDUCTASE"/>
    <property type="match status" value="1"/>
</dbReference>
<dbReference type="Pfam" id="PF00581">
    <property type="entry name" value="Rhodanese"/>
    <property type="match status" value="1"/>
</dbReference>
<keyword evidence="1" id="KW-0732">Signal</keyword>
<protein>
    <submittedName>
        <fullName evidence="3">Rhodanese-like domain-containing protein</fullName>
    </submittedName>
</protein>
<dbReference type="InterPro" id="IPR001763">
    <property type="entry name" value="Rhodanese-like_dom"/>
</dbReference>
<dbReference type="SMART" id="SM00450">
    <property type="entry name" value="RHOD"/>
    <property type="match status" value="1"/>
</dbReference>
<dbReference type="AlphaFoldDB" id="A0A5B8Z1K4"/>
<sequence>MKKKLFLLLALSLLLALTACSSKASYENIDNEAAKKLIEDNKVEVIDVRTLEEYAEGHIPESSLLPLQELETRISELNKEKSYLLVCRSGNRSGQAAQILIDNGFTNIYNLKTGMNEWPFDVVK</sequence>
<dbReference type="RefSeq" id="WP_057776014.1">
    <property type="nucleotide sequence ID" value="NZ_CP042593.1"/>
</dbReference>
<evidence type="ECO:0000313" key="4">
    <source>
        <dbReference type="Proteomes" id="UP000321555"/>
    </source>
</evidence>
<organism evidence="3 4">
    <name type="scientific">Cytobacillus dafuensis</name>
    <name type="common">Bacillus dafuensis</name>
    <dbReference type="NCBI Taxonomy" id="1742359"/>
    <lineage>
        <taxon>Bacteria</taxon>
        <taxon>Bacillati</taxon>
        <taxon>Bacillota</taxon>
        <taxon>Bacilli</taxon>
        <taxon>Bacillales</taxon>
        <taxon>Bacillaceae</taxon>
        <taxon>Cytobacillus</taxon>
    </lineage>
</organism>
<feature type="domain" description="Rhodanese" evidence="2">
    <location>
        <begin position="39"/>
        <end position="124"/>
    </location>
</feature>